<dbReference type="PANTHER" id="PTHR11748:SF119">
    <property type="entry name" value="D-2-HYDROXYGLUTARATE DEHYDROGENASE"/>
    <property type="match status" value="1"/>
</dbReference>
<comment type="caution">
    <text evidence="11">The sequence shown here is derived from an EMBL/GenBank/DDBJ whole genome shotgun (WGS) entry which is preliminary data.</text>
</comment>
<dbReference type="InterPro" id="IPR017900">
    <property type="entry name" value="4Fe4S_Fe_S_CS"/>
</dbReference>
<keyword evidence="5 11" id="KW-0560">Oxidoreductase</keyword>
<dbReference type="PROSITE" id="PS00198">
    <property type="entry name" value="4FE4S_FER_1"/>
    <property type="match status" value="1"/>
</dbReference>
<keyword evidence="6" id="KW-0408">Iron</keyword>
<dbReference type="Proteomes" id="UP000032360">
    <property type="component" value="Unassembled WGS sequence"/>
</dbReference>
<reference evidence="11 12" key="1">
    <citation type="submission" date="2015-01" db="EMBL/GenBank/DDBJ databases">
        <title>Draft genome of the acidophilic iron oxidizer Acidithrix ferrooxidans strain Py-F3.</title>
        <authorList>
            <person name="Poehlein A."/>
            <person name="Eisen S."/>
            <person name="Schloemann M."/>
            <person name="Johnson B.D."/>
            <person name="Daniel R."/>
            <person name="Muehling M."/>
        </authorList>
    </citation>
    <scope>NUCLEOTIDE SEQUENCE [LARGE SCALE GENOMIC DNA]</scope>
    <source>
        <strain evidence="11 12">Py-F3</strain>
    </source>
</reference>
<accession>A0A0D8HHF0</accession>
<dbReference type="PANTHER" id="PTHR11748">
    <property type="entry name" value="D-LACTATE DEHYDROGENASE"/>
    <property type="match status" value="1"/>
</dbReference>
<dbReference type="EC" id="1.-.-.-" evidence="11"/>
<dbReference type="GO" id="GO:0005506">
    <property type="term" value="F:iron ion binding"/>
    <property type="evidence" value="ECO:0007669"/>
    <property type="project" value="InterPro"/>
</dbReference>
<evidence type="ECO:0000256" key="4">
    <source>
        <dbReference type="ARBA" id="ARBA00022827"/>
    </source>
</evidence>
<dbReference type="PROSITE" id="PS51379">
    <property type="entry name" value="4FE4S_FER_2"/>
    <property type="match status" value="1"/>
</dbReference>
<dbReference type="InterPro" id="IPR006094">
    <property type="entry name" value="Oxid_FAD_bind_N"/>
</dbReference>
<organism evidence="11 12">
    <name type="scientific">Acidithrix ferrooxidans</name>
    <dbReference type="NCBI Taxonomy" id="1280514"/>
    <lineage>
        <taxon>Bacteria</taxon>
        <taxon>Bacillati</taxon>
        <taxon>Actinomycetota</taxon>
        <taxon>Acidimicrobiia</taxon>
        <taxon>Acidimicrobiales</taxon>
        <taxon>Acidimicrobiaceae</taxon>
        <taxon>Acidithrix</taxon>
    </lineage>
</organism>
<keyword evidence="7" id="KW-0411">Iron-sulfur</keyword>
<feature type="domain" description="4Fe-4S ferredoxin-type" evidence="9">
    <location>
        <begin position="603"/>
        <end position="633"/>
    </location>
</feature>
<dbReference type="PROSITE" id="PS51387">
    <property type="entry name" value="FAD_PCMH"/>
    <property type="match status" value="1"/>
</dbReference>
<evidence type="ECO:0000256" key="6">
    <source>
        <dbReference type="ARBA" id="ARBA00023004"/>
    </source>
</evidence>
<dbReference type="SUPFAM" id="SSF46548">
    <property type="entry name" value="alpha-helical ferredoxin"/>
    <property type="match status" value="1"/>
</dbReference>
<feature type="region of interest" description="Disordered" evidence="8">
    <location>
        <begin position="714"/>
        <end position="742"/>
    </location>
</feature>
<dbReference type="PATRIC" id="fig|1280514.3.peg.2275"/>
<keyword evidence="3" id="KW-0479">Metal-binding</keyword>
<dbReference type="Pfam" id="PF01565">
    <property type="entry name" value="FAD_binding_4"/>
    <property type="match status" value="1"/>
</dbReference>
<evidence type="ECO:0000256" key="3">
    <source>
        <dbReference type="ARBA" id="ARBA00022723"/>
    </source>
</evidence>
<dbReference type="InterPro" id="IPR017972">
    <property type="entry name" value="Cyt_P450_CS"/>
</dbReference>
<dbReference type="InterPro" id="IPR016169">
    <property type="entry name" value="FAD-bd_PCMH_sub2"/>
</dbReference>
<dbReference type="GO" id="GO:0071949">
    <property type="term" value="F:FAD binding"/>
    <property type="evidence" value="ECO:0007669"/>
    <property type="project" value="InterPro"/>
</dbReference>
<dbReference type="Pfam" id="PF02913">
    <property type="entry name" value="FAD-oxidase_C"/>
    <property type="match status" value="1"/>
</dbReference>
<evidence type="ECO:0000313" key="11">
    <source>
        <dbReference type="EMBL" id="KJF17410.1"/>
    </source>
</evidence>
<dbReference type="STRING" id="1280514.AXFE_17320"/>
<dbReference type="Gene3D" id="3.30.70.2740">
    <property type="match status" value="1"/>
</dbReference>
<feature type="domain" description="FAD-binding PCMH-type" evidence="10">
    <location>
        <begin position="54"/>
        <end position="267"/>
    </location>
</feature>
<dbReference type="InterPro" id="IPR017896">
    <property type="entry name" value="4Fe4S_Fe-S-bd"/>
</dbReference>
<dbReference type="Pfam" id="PF13183">
    <property type="entry name" value="Fer4_8"/>
    <property type="match status" value="1"/>
</dbReference>
<dbReference type="InterPro" id="IPR036318">
    <property type="entry name" value="FAD-bd_PCMH-like_sf"/>
</dbReference>
<keyword evidence="4" id="KW-0274">FAD</keyword>
<evidence type="ECO:0000256" key="8">
    <source>
        <dbReference type="SAM" id="MobiDB-lite"/>
    </source>
</evidence>
<evidence type="ECO:0000259" key="10">
    <source>
        <dbReference type="PROSITE" id="PS51387"/>
    </source>
</evidence>
<keyword evidence="2" id="KW-0285">Flavoprotein</keyword>
<proteinExistence type="predicted"/>
<evidence type="ECO:0000259" key="9">
    <source>
        <dbReference type="PROSITE" id="PS51379"/>
    </source>
</evidence>
<dbReference type="InterPro" id="IPR016164">
    <property type="entry name" value="FAD-linked_Oxase-like_C"/>
</dbReference>
<dbReference type="AlphaFoldDB" id="A0A0D8HHF0"/>
<comment type="cofactor">
    <cofactor evidence="1">
        <name>FAD</name>
        <dbReference type="ChEBI" id="CHEBI:57692"/>
    </cofactor>
</comment>
<dbReference type="SUPFAM" id="SSF55103">
    <property type="entry name" value="FAD-linked oxidases, C-terminal domain"/>
    <property type="match status" value="1"/>
</dbReference>
<keyword evidence="12" id="KW-1185">Reference proteome</keyword>
<evidence type="ECO:0000313" key="12">
    <source>
        <dbReference type="Proteomes" id="UP000032360"/>
    </source>
</evidence>
<sequence length="984" mass="105924">MVSRLRDGSKPLERKSSSNGLQQTLVEMLFSNGVKDVDISKRRRAEYSSDASNYRIVPSAVVYPGSGDEVLGAIDVANETGLSITMRGGGTSVAGNSIGSGIVLDTTRYMNKVIDIDPEAKTATVQPGLILDELASFLSPIGLLFGPDPSTHSRASIGGMIGNNSCGAHSIAYGKTQDNVASLKVVDGRGRVFQAKDDLEVVPGLSKLIADHEGLISAQLGRFPRQVSGYSLQDLLSGHPGRLARSLVGSEGTTVGVIESTLKLIEAPKVVVLAILGYSDMITAAYAAPAIAAMAPQTIEGFDSRLLERLRSGPKRVGVSATLPKGKGWLFVECAGETLSEALASAKAVTLTSGVIDSIVVRDTTAMRMLWRLRDDGAGLAGRTIAGKAAWPGFEDAAVPPFRLGDYLVDFQDLLGEFGFDGLIYGHFGEGCIHSRIDFDLESDPQRFRAFMESASDLVVSYDGSLSGEHGDGRARSQLLTKMYSPQMISLFAEFKGLFDPNHVMNKGVLVEPAAFDDSLRLEGVREFPRRKGFGFSLDGGDFGAGVHRCVGVGKCRLAQGANDSVMCPSYVATLDEKDSTRGRARVLQEMLNGTFVKGGWRSKEVHEALDLCLSCKACSRDCPAGVDMARYKAEVLFNAYNHRMRPMNHYLLGRLSFWAELGGAFPNLANKVLTNDFAKLAMEKVAGIDRRRTLPPFAKRSFVSTLKGNSVSGSALGRGVPQEGGLDDERLGPKSLSGASSKGSMSRVVLMVDPFNNHFSPWVLEDCLELLRTLEIEVVVAPKELSMAITEISTGQLEIARRKLRRLVEWLFPLTSSGYLVLVLEPSCAGVLRSDLVELHKGEGAKSVCDATVTLAELLMRVANSPRSSWQPPNLRGETLIWQPHCHQYADIGVHDDLQLLKATGANLLTVTGCCGMAGNFGMELSHYDLSVRVAQRSIISQINEAPSDAVVVADGFSCRSQVSDLTDKVPLHLGSIMLRGLK</sequence>
<evidence type="ECO:0000256" key="1">
    <source>
        <dbReference type="ARBA" id="ARBA00001974"/>
    </source>
</evidence>
<dbReference type="InterPro" id="IPR016166">
    <property type="entry name" value="FAD-bd_PCMH"/>
</dbReference>
<dbReference type="InterPro" id="IPR004113">
    <property type="entry name" value="FAD-bd_oxidored_4_C"/>
</dbReference>
<dbReference type="GO" id="GO:0051536">
    <property type="term" value="F:iron-sulfur cluster binding"/>
    <property type="evidence" value="ECO:0007669"/>
    <property type="project" value="UniProtKB-KW"/>
</dbReference>
<dbReference type="GO" id="GO:0008720">
    <property type="term" value="F:D-lactate dehydrogenase (NAD+) activity"/>
    <property type="evidence" value="ECO:0007669"/>
    <property type="project" value="TreeGrafter"/>
</dbReference>
<dbReference type="SUPFAM" id="SSF56176">
    <property type="entry name" value="FAD-binding/transporter-associated domain-like"/>
    <property type="match status" value="1"/>
</dbReference>
<dbReference type="GO" id="GO:0004458">
    <property type="term" value="F:D-lactate dehydrogenase (cytochrome) activity"/>
    <property type="evidence" value="ECO:0007669"/>
    <property type="project" value="TreeGrafter"/>
</dbReference>
<gene>
    <name evidence="11" type="ORF">AXFE_17320</name>
</gene>
<dbReference type="Gene3D" id="3.30.465.10">
    <property type="match status" value="1"/>
</dbReference>
<dbReference type="GO" id="GO:0016705">
    <property type="term" value="F:oxidoreductase activity, acting on paired donors, with incorporation or reduction of molecular oxygen"/>
    <property type="evidence" value="ECO:0007669"/>
    <property type="project" value="InterPro"/>
</dbReference>
<name>A0A0D8HHF0_9ACTN</name>
<evidence type="ECO:0000256" key="7">
    <source>
        <dbReference type="ARBA" id="ARBA00023014"/>
    </source>
</evidence>
<dbReference type="PROSITE" id="PS00086">
    <property type="entry name" value="CYTOCHROME_P450"/>
    <property type="match status" value="1"/>
</dbReference>
<dbReference type="GO" id="GO:1903457">
    <property type="term" value="P:lactate catabolic process"/>
    <property type="evidence" value="ECO:0007669"/>
    <property type="project" value="TreeGrafter"/>
</dbReference>
<dbReference type="EMBL" id="JXYS01000043">
    <property type="protein sequence ID" value="KJF17410.1"/>
    <property type="molecule type" value="Genomic_DNA"/>
</dbReference>
<evidence type="ECO:0000256" key="5">
    <source>
        <dbReference type="ARBA" id="ARBA00023002"/>
    </source>
</evidence>
<protein>
    <submittedName>
        <fullName evidence="11">Putative FAD-linked oxidoreductase</fullName>
        <ecNumber evidence="11">1.-.-.-</ecNumber>
    </submittedName>
</protein>
<evidence type="ECO:0000256" key="2">
    <source>
        <dbReference type="ARBA" id="ARBA00022630"/>
    </source>
</evidence>